<evidence type="ECO:0000256" key="1">
    <source>
        <dbReference type="SAM" id="MobiDB-lite"/>
    </source>
</evidence>
<feature type="region of interest" description="Disordered" evidence="1">
    <location>
        <begin position="46"/>
        <end position="70"/>
    </location>
</feature>
<name>A0A392PKQ3_9FABA</name>
<dbReference type="AlphaFoldDB" id="A0A392PKQ3"/>
<feature type="non-terminal residue" evidence="3">
    <location>
        <position position="1"/>
    </location>
</feature>
<feature type="compositionally biased region" description="Basic and acidic residues" evidence="1">
    <location>
        <begin position="46"/>
        <end position="59"/>
    </location>
</feature>
<keyword evidence="4" id="KW-1185">Reference proteome</keyword>
<comment type="caution">
    <text evidence="3">The sequence shown here is derived from an EMBL/GenBank/DDBJ whole genome shotgun (WGS) entry which is preliminary data.</text>
</comment>
<proteinExistence type="predicted"/>
<dbReference type="EMBL" id="LXQA010085073">
    <property type="protein sequence ID" value="MCI12661.1"/>
    <property type="molecule type" value="Genomic_DNA"/>
</dbReference>
<evidence type="ECO:0000256" key="2">
    <source>
        <dbReference type="SAM" id="Phobius"/>
    </source>
</evidence>
<feature type="transmembrane region" description="Helical" evidence="2">
    <location>
        <begin position="28"/>
        <end position="45"/>
    </location>
</feature>
<keyword evidence="2" id="KW-0812">Transmembrane</keyword>
<keyword evidence="2" id="KW-0472">Membrane</keyword>
<reference evidence="3 4" key="1">
    <citation type="journal article" date="2018" name="Front. Plant Sci.">
        <title>Red Clover (Trifolium pratense) and Zigzag Clover (T. medium) - A Picture of Genomic Similarities and Differences.</title>
        <authorList>
            <person name="Dluhosova J."/>
            <person name="Istvanek J."/>
            <person name="Nedelnik J."/>
            <person name="Repkova J."/>
        </authorList>
    </citation>
    <scope>NUCLEOTIDE SEQUENCE [LARGE SCALE GENOMIC DNA]</scope>
    <source>
        <strain evidence="4">cv. 10/8</strain>
        <tissue evidence="3">Leaf</tissue>
    </source>
</reference>
<protein>
    <submittedName>
        <fullName evidence="3">Uncharacterized protein</fullName>
    </submittedName>
</protein>
<evidence type="ECO:0000313" key="4">
    <source>
        <dbReference type="Proteomes" id="UP000265520"/>
    </source>
</evidence>
<dbReference type="Proteomes" id="UP000265520">
    <property type="component" value="Unassembled WGS sequence"/>
</dbReference>
<evidence type="ECO:0000313" key="3">
    <source>
        <dbReference type="EMBL" id="MCI12661.1"/>
    </source>
</evidence>
<accession>A0A392PKQ3</accession>
<sequence>HFSLPCFHSIAASPYKYPSMLFLHQLELEFVALLLILLHAIHHFARDRSSKSNRRRPEVVVEETSMAASA</sequence>
<keyword evidence="2" id="KW-1133">Transmembrane helix</keyword>
<organism evidence="3 4">
    <name type="scientific">Trifolium medium</name>
    <dbReference type="NCBI Taxonomy" id="97028"/>
    <lineage>
        <taxon>Eukaryota</taxon>
        <taxon>Viridiplantae</taxon>
        <taxon>Streptophyta</taxon>
        <taxon>Embryophyta</taxon>
        <taxon>Tracheophyta</taxon>
        <taxon>Spermatophyta</taxon>
        <taxon>Magnoliopsida</taxon>
        <taxon>eudicotyledons</taxon>
        <taxon>Gunneridae</taxon>
        <taxon>Pentapetalae</taxon>
        <taxon>rosids</taxon>
        <taxon>fabids</taxon>
        <taxon>Fabales</taxon>
        <taxon>Fabaceae</taxon>
        <taxon>Papilionoideae</taxon>
        <taxon>50 kb inversion clade</taxon>
        <taxon>NPAAA clade</taxon>
        <taxon>Hologalegina</taxon>
        <taxon>IRL clade</taxon>
        <taxon>Trifolieae</taxon>
        <taxon>Trifolium</taxon>
    </lineage>
</organism>